<dbReference type="InterPro" id="IPR025388">
    <property type="entry name" value="Alginate_export_dom"/>
</dbReference>
<dbReference type="RefSeq" id="WP_263545875.1">
    <property type="nucleotide sequence ID" value="NZ_JAOVZO020000003.1"/>
</dbReference>
<dbReference type="SUPFAM" id="SSF56935">
    <property type="entry name" value="Porins"/>
    <property type="match status" value="1"/>
</dbReference>
<keyword evidence="3" id="KW-1185">Reference proteome</keyword>
<reference evidence="2" key="1">
    <citation type="submission" date="2023-02" db="EMBL/GenBank/DDBJ databases">
        <title>Tahibacter soli sp. nov. isolated from soil.</title>
        <authorList>
            <person name="Baek J.H."/>
            <person name="Lee J.K."/>
            <person name="Choi D.G."/>
            <person name="Jeon C.O."/>
        </authorList>
    </citation>
    <scope>NUCLEOTIDE SEQUENCE</scope>
    <source>
        <strain evidence="2">BL</strain>
    </source>
</reference>
<sequence length="440" mass="47597">MLGVLIPLALAATAAPPPFELVRANERWHDVDGAPPYKDIALTPDGDAYVSLGGETRVRVDAFDAPRYGIGRVADTYALTRALVHADWHFGERVRVFAQLGREDAIGKKPPLAVSDVDRGDVRNLFVDVAFGQARDVTLRAGRQELMFNATQRFVSVREGPNVRQSFDGARATWQAGAWRIDAFALRPVAVDPDPFDDAADGAQAFRGAYASRRIGAHATLDVYALSLDRDDATFGSVRGDERRDSVGARYAGAARGFDVDVEALAQHGRFAGRAIRAWAAGAIVGYTARAAWSPRVALEVDAGSGDRAGTRALETFNPLFPKGAYFDESALMSWSNALVARASVGVAPRDGVALRASVLSRRRMRADDAVYVQPYAPLAPTLADRSRDVGRAVVLDASWRVDRAWTLTAQVARHDAGAAIERAGGRDADFAMFVAQWKF</sequence>
<evidence type="ECO:0000313" key="2">
    <source>
        <dbReference type="EMBL" id="MDC8011454.1"/>
    </source>
</evidence>
<feature type="domain" description="Alginate export" evidence="1">
    <location>
        <begin position="49"/>
        <end position="432"/>
    </location>
</feature>
<dbReference type="EMBL" id="JAOVZO020000003">
    <property type="protein sequence ID" value="MDC8011454.1"/>
    <property type="molecule type" value="Genomic_DNA"/>
</dbReference>
<dbReference type="Pfam" id="PF13372">
    <property type="entry name" value="Alginate_exp"/>
    <property type="match status" value="1"/>
</dbReference>
<name>A0A9X3YG25_9GAMM</name>
<dbReference type="AlphaFoldDB" id="A0A9X3YG25"/>
<evidence type="ECO:0000259" key="1">
    <source>
        <dbReference type="Pfam" id="PF13372"/>
    </source>
</evidence>
<dbReference type="Gene3D" id="2.40.160.100">
    <property type="match status" value="1"/>
</dbReference>
<proteinExistence type="predicted"/>
<accession>A0A9X3YG25</accession>
<organism evidence="2 3">
    <name type="scientific">Tahibacter soli</name>
    <dbReference type="NCBI Taxonomy" id="2983605"/>
    <lineage>
        <taxon>Bacteria</taxon>
        <taxon>Pseudomonadati</taxon>
        <taxon>Pseudomonadota</taxon>
        <taxon>Gammaproteobacteria</taxon>
        <taxon>Lysobacterales</taxon>
        <taxon>Rhodanobacteraceae</taxon>
        <taxon>Tahibacter</taxon>
    </lineage>
</organism>
<evidence type="ECO:0000313" key="3">
    <source>
        <dbReference type="Proteomes" id="UP001139971"/>
    </source>
</evidence>
<protein>
    <submittedName>
        <fullName evidence="2">Alginate export family protein</fullName>
    </submittedName>
</protein>
<dbReference type="InterPro" id="IPR053728">
    <property type="entry name" value="Alginate_Permeability_Chnl"/>
</dbReference>
<gene>
    <name evidence="2" type="ORF">OD750_002710</name>
</gene>
<dbReference type="Proteomes" id="UP001139971">
    <property type="component" value="Unassembled WGS sequence"/>
</dbReference>
<comment type="caution">
    <text evidence="2">The sequence shown here is derived from an EMBL/GenBank/DDBJ whole genome shotgun (WGS) entry which is preliminary data.</text>
</comment>